<keyword evidence="3" id="KW-0489">Methyltransferase</keyword>
<dbReference type="Proteomes" id="UP000286317">
    <property type="component" value="Unassembled WGS sequence"/>
</dbReference>
<dbReference type="OrthoDB" id="9804312at2"/>
<dbReference type="InterPro" id="IPR029063">
    <property type="entry name" value="SAM-dependent_MTases_sf"/>
</dbReference>
<keyword evidence="4" id="KW-1185">Reference proteome</keyword>
<sequence>MNHWDEKFDSEDYIYGKEANSFVKDIFKKQTDNNEKILLLAEGEGRNAIYLAKLGYDITTYDMSQVGINKQYQLASEAHVDIDASYGDITKPNLAPHSSFDYSINIFGHVPNEGKQEMFNNLVQSLVVGGYSYFEFYSKEQLAYGTGGPKDESMLYTIDEIEAYLKHLPVKIHQLEQHEVYRNEGIKHTGTGSIIQGYIEKI</sequence>
<feature type="domain" description="Tellurite resistance methyltransferase TehB-like" evidence="2">
    <location>
        <begin position="34"/>
        <end position="132"/>
    </location>
</feature>
<gene>
    <name evidence="3" type="ORF">BU112_07130</name>
</gene>
<evidence type="ECO:0000313" key="3">
    <source>
        <dbReference type="EMBL" id="RIN00993.1"/>
    </source>
</evidence>
<proteinExistence type="predicted"/>
<evidence type="ECO:0000313" key="4">
    <source>
        <dbReference type="Proteomes" id="UP000286317"/>
    </source>
</evidence>
<protein>
    <submittedName>
        <fullName evidence="3">Class I SAM-dependent methyltransferase</fullName>
    </submittedName>
</protein>
<dbReference type="EMBL" id="QXUF01000041">
    <property type="protein sequence ID" value="RIN00993.1"/>
    <property type="molecule type" value="Genomic_DNA"/>
</dbReference>
<dbReference type="PANTHER" id="PTHR43861">
    <property type="entry name" value="TRANS-ACONITATE 2-METHYLTRANSFERASE-RELATED"/>
    <property type="match status" value="1"/>
</dbReference>
<evidence type="ECO:0000259" key="2">
    <source>
        <dbReference type="Pfam" id="PF03848"/>
    </source>
</evidence>
<dbReference type="AlphaFoldDB" id="A0A418IFN5"/>
<organism evidence="3 4">
    <name type="scientific">Staphylococcus shinii</name>
    <dbReference type="NCBI Taxonomy" id="2912228"/>
    <lineage>
        <taxon>Bacteria</taxon>
        <taxon>Bacillati</taxon>
        <taxon>Bacillota</taxon>
        <taxon>Bacilli</taxon>
        <taxon>Bacillales</taxon>
        <taxon>Staphylococcaceae</taxon>
        <taxon>Staphylococcus</taxon>
    </lineage>
</organism>
<evidence type="ECO:0000256" key="1">
    <source>
        <dbReference type="ARBA" id="ARBA00022679"/>
    </source>
</evidence>
<reference evidence="3 4" key="1">
    <citation type="journal article" date="2016" name="Front. Microbiol.">
        <title>Comprehensive Phylogenetic Analysis of Bovine Non-aureus Staphylococci Species Based on Whole-Genome Sequencing.</title>
        <authorList>
            <person name="Naushad S."/>
            <person name="Barkema H.W."/>
            <person name="Luby C."/>
            <person name="Condas L.A."/>
            <person name="Nobrega D.B."/>
            <person name="Carson D.A."/>
            <person name="De Buck J."/>
        </authorList>
    </citation>
    <scope>NUCLEOTIDE SEQUENCE [LARGE SCALE GENOMIC DNA]</scope>
    <source>
        <strain evidence="3 4">SNUC 4554</strain>
    </source>
</reference>
<dbReference type="RefSeq" id="WP_119584615.1">
    <property type="nucleotide sequence ID" value="NZ_JAWVBH010000001.1"/>
</dbReference>
<dbReference type="GO" id="GO:0008168">
    <property type="term" value="F:methyltransferase activity"/>
    <property type="evidence" value="ECO:0007669"/>
    <property type="project" value="UniProtKB-KW"/>
</dbReference>
<accession>A0A418IFN5</accession>
<comment type="caution">
    <text evidence="3">The sequence shown here is derived from an EMBL/GenBank/DDBJ whole genome shotgun (WGS) entry which is preliminary data.</text>
</comment>
<keyword evidence="1" id="KW-0808">Transferase</keyword>
<dbReference type="PANTHER" id="PTHR43861:SF3">
    <property type="entry name" value="PUTATIVE (AFU_ORTHOLOGUE AFUA_2G14390)-RELATED"/>
    <property type="match status" value="1"/>
</dbReference>
<name>A0A418IFN5_9STAP</name>
<dbReference type="GO" id="GO:0032259">
    <property type="term" value="P:methylation"/>
    <property type="evidence" value="ECO:0007669"/>
    <property type="project" value="UniProtKB-KW"/>
</dbReference>
<dbReference type="Pfam" id="PF03848">
    <property type="entry name" value="TehB"/>
    <property type="match status" value="1"/>
</dbReference>
<dbReference type="Gene3D" id="3.40.50.150">
    <property type="entry name" value="Vaccinia Virus protein VP39"/>
    <property type="match status" value="1"/>
</dbReference>
<dbReference type="InterPro" id="IPR015985">
    <property type="entry name" value="TehB-like_dom"/>
</dbReference>
<dbReference type="SUPFAM" id="SSF53335">
    <property type="entry name" value="S-adenosyl-L-methionine-dependent methyltransferases"/>
    <property type="match status" value="1"/>
</dbReference>